<keyword evidence="8" id="KW-0443">Lipid metabolism</keyword>
<dbReference type="Pfam" id="PF25597">
    <property type="entry name" value="SH3_retrovirus"/>
    <property type="match status" value="1"/>
</dbReference>
<keyword evidence="14" id="KW-1185">Reference proteome</keyword>
<dbReference type="Pfam" id="PF14223">
    <property type="entry name" value="Retrotran_gag_2"/>
    <property type="match status" value="1"/>
</dbReference>
<dbReference type="GO" id="GO:0047714">
    <property type="term" value="F:galactolipase activity"/>
    <property type="evidence" value="ECO:0007669"/>
    <property type="project" value="UniProtKB-ARBA"/>
</dbReference>
<name>A0A5N6M579_9ASTR</name>
<dbReference type="SUPFAM" id="SSF53474">
    <property type="entry name" value="alpha/beta-Hydrolases"/>
    <property type="match status" value="1"/>
</dbReference>
<keyword evidence="9" id="KW-0862">Zinc</keyword>
<accession>A0A5N6M579</accession>
<dbReference type="Pfam" id="PF00665">
    <property type="entry name" value="rve"/>
    <property type="match status" value="1"/>
</dbReference>
<evidence type="ECO:0000259" key="12">
    <source>
        <dbReference type="PROSITE" id="PS50994"/>
    </source>
</evidence>
<evidence type="ECO:0000256" key="6">
    <source>
        <dbReference type="ARBA" id="ARBA00022946"/>
    </source>
</evidence>
<dbReference type="GO" id="GO:0009507">
    <property type="term" value="C:chloroplast"/>
    <property type="evidence" value="ECO:0007669"/>
    <property type="project" value="UniProtKB-SubCell"/>
</dbReference>
<evidence type="ECO:0000256" key="1">
    <source>
        <dbReference type="ARBA" id="ARBA00004229"/>
    </source>
</evidence>
<feature type="compositionally biased region" description="Polar residues" evidence="10">
    <location>
        <begin position="785"/>
        <end position="797"/>
    </location>
</feature>
<feature type="domain" description="Integrase catalytic" evidence="12">
    <location>
        <begin position="439"/>
        <end position="615"/>
    </location>
</feature>
<proteinExistence type="inferred from homology"/>
<feature type="region of interest" description="Disordered" evidence="10">
    <location>
        <begin position="688"/>
        <end position="797"/>
    </location>
</feature>
<dbReference type="InterPro" id="IPR057670">
    <property type="entry name" value="SH3_retrovirus"/>
</dbReference>
<dbReference type="CDD" id="cd00519">
    <property type="entry name" value="Lipase_3"/>
    <property type="match status" value="1"/>
</dbReference>
<dbReference type="InterPro" id="IPR001878">
    <property type="entry name" value="Znf_CCHC"/>
</dbReference>
<dbReference type="PROSITE" id="PS50994">
    <property type="entry name" value="INTEGRASE"/>
    <property type="match status" value="1"/>
</dbReference>
<keyword evidence="3" id="KW-0150">Chloroplast</keyword>
<evidence type="ECO:0000256" key="3">
    <source>
        <dbReference type="ARBA" id="ARBA00022528"/>
    </source>
</evidence>
<evidence type="ECO:0000256" key="7">
    <source>
        <dbReference type="ARBA" id="ARBA00022963"/>
    </source>
</evidence>
<evidence type="ECO:0000256" key="5">
    <source>
        <dbReference type="ARBA" id="ARBA00022801"/>
    </source>
</evidence>
<keyword evidence="5" id="KW-0378">Hydrolase</keyword>
<dbReference type="InterPro" id="IPR001584">
    <property type="entry name" value="Integrase_cat-core"/>
</dbReference>
<evidence type="ECO:0008006" key="15">
    <source>
        <dbReference type="Google" id="ProtNLM"/>
    </source>
</evidence>
<evidence type="ECO:0000256" key="8">
    <source>
        <dbReference type="ARBA" id="ARBA00023098"/>
    </source>
</evidence>
<dbReference type="PANTHER" id="PTHR31403">
    <property type="entry name" value="PHOSPHOLIPASE A1-IBETA2, CHLOROPLASTIC"/>
    <property type="match status" value="1"/>
</dbReference>
<dbReference type="Proteomes" id="UP000326396">
    <property type="component" value="Linkage Group LG7"/>
</dbReference>
<dbReference type="OrthoDB" id="426718at2759"/>
<evidence type="ECO:0000256" key="10">
    <source>
        <dbReference type="SAM" id="MobiDB-lite"/>
    </source>
</evidence>
<keyword evidence="9" id="KW-0479">Metal-binding</keyword>
<keyword evidence="6" id="KW-0809">Transit peptide</keyword>
<protein>
    <recommendedName>
        <fullName evidence="15">Integrase catalytic domain-containing protein</fullName>
    </recommendedName>
</protein>
<evidence type="ECO:0000256" key="2">
    <source>
        <dbReference type="ARBA" id="ARBA00010701"/>
    </source>
</evidence>
<dbReference type="Gene3D" id="3.40.50.1820">
    <property type="entry name" value="alpha/beta hydrolase"/>
    <property type="match status" value="1"/>
</dbReference>
<keyword evidence="7" id="KW-0442">Lipid degradation</keyword>
<dbReference type="Pfam" id="PF13976">
    <property type="entry name" value="gag_pre-integrs"/>
    <property type="match status" value="1"/>
</dbReference>
<evidence type="ECO:0000313" key="14">
    <source>
        <dbReference type="Proteomes" id="UP000326396"/>
    </source>
</evidence>
<organism evidence="13 14">
    <name type="scientific">Mikania micrantha</name>
    <name type="common">bitter vine</name>
    <dbReference type="NCBI Taxonomy" id="192012"/>
    <lineage>
        <taxon>Eukaryota</taxon>
        <taxon>Viridiplantae</taxon>
        <taxon>Streptophyta</taxon>
        <taxon>Embryophyta</taxon>
        <taxon>Tracheophyta</taxon>
        <taxon>Spermatophyta</taxon>
        <taxon>Magnoliopsida</taxon>
        <taxon>eudicotyledons</taxon>
        <taxon>Gunneridae</taxon>
        <taxon>Pentapetalae</taxon>
        <taxon>asterids</taxon>
        <taxon>campanulids</taxon>
        <taxon>Asterales</taxon>
        <taxon>Asteraceae</taxon>
        <taxon>Asteroideae</taxon>
        <taxon>Heliantheae alliance</taxon>
        <taxon>Eupatorieae</taxon>
        <taxon>Mikania</taxon>
    </lineage>
</organism>
<dbReference type="GO" id="GO:0016042">
    <property type="term" value="P:lipid catabolic process"/>
    <property type="evidence" value="ECO:0007669"/>
    <property type="project" value="UniProtKB-KW"/>
</dbReference>
<dbReference type="AlphaFoldDB" id="A0A5N6M579"/>
<evidence type="ECO:0000313" key="13">
    <source>
        <dbReference type="EMBL" id="KAD3068736.1"/>
    </source>
</evidence>
<comment type="subcellular location">
    <subcellularLocation>
        <location evidence="1">Plastid</location>
        <location evidence="1">Chloroplast</location>
    </subcellularLocation>
</comment>
<comment type="caution">
    <text evidence="13">The sequence shown here is derived from an EMBL/GenBank/DDBJ whole genome shotgun (WGS) entry which is preliminary data.</text>
</comment>
<evidence type="ECO:0000256" key="4">
    <source>
        <dbReference type="ARBA" id="ARBA00022640"/>
    </source>
</evidence>
<feature type="domain" description="CCHC-type" evidence="11">
    <location>
        <begin position="253"/>
        <end position="269"/>
    </location>
</feature>
<dbReference type="InterPro" id="IPR025724">
    <property type="entry name" value="GAG-pre-integrase_dom"/>
</dbReference>
<dbReference type="GO" id="GO:0003676">
    <property type="term" value="F:nucleic acid binding"/>
    <property type="evidence" value="ECO:0007669"/>
    <property type="project" value="InterPro"/>
</dbReference>
<dbReference type="InterPro" id="IPR029058">
    <property type="entry name" value="AB_hydrolase_fold"/>
</dbReference>
<keyword evidence="9" id="KW-0863">Zinc-finger</keyword>
<sequence>MALNNSVTGLPNQLPKLSGQNYNHWSIQMTVLFESQELWSIVEEGYREPNQGTPAQITEFRENKKKDKKALFLLYQAVNEMVFERISSATTSKEAWDMLYRAYRGEERVKLVRLQTLRCEFDSLRMKDNETVEEFYNRVILLLNQLRVNGEILEDQRVVEKVLRSLTRKFEYIVVAIEESKDLTSLSLESLLGILQSHELRMKRYDGSSIDNAFQLQGTSANKQKEIENNEESEVNFKDFKGKGKSKPWSQMKCYQCGKIGHTSKFCKRKQFNRRGETSFIHKEDEEEDSDIMTGDDKKLSVLGNGNVSVEIKNEKKIISDVHYVSGLKHNLLSIDQLLEKGYDIHFKNGMCEIKNNEGILIRKVPMTENRMFPLSFHQNMCSFNMNEQGKSQLWHQRYGHANYDTLSHMNGRAMVRGLLGIKKPVEVCEGCVLGKHSRKPFPLKGAWRASMSLELVHSDICGPMRTATISGNRYVITFIDDHSRKICVYFIKEKSEALMYFKTFKAFVENQSGEKIKALRTDRGGEFCGTEFAEYLSQEGILHQLTTSYTPQQNGVAERKNRSLLELARSMLKNKQLPDYFWGEAVACAAYILNRTHTKSLQNITPQEAWSGFKPGVSHFRIFGCIAYAHIPDQKRGKLDDKAEKAIFVGYSELSKAYKLFNPNTHKITISRDVTFDESKGWFDFDKSKSIPTVGNSNEDKGPLSTSQQEDIQGQDPQSSENRNSEDTHQTNLNQLGHPFSDSSDDDSDHTHSKTRSISDLPITHVADMSHCTTRTSHRARQLSVKSSGNSESGQTRVTNHVAKLGQKWREYQGIKNWEGLLDPLDDGLRHEILRYGDFVEAAYRCFEFDTSSPAYATCKYTKNTMFDRCGLEGSGYQVTKNLHATCEVQPPGWMGRMPSWMSTNSSWIGYVAVCNDEKEISRLGRRDVVIAFRGTATCLEWIENLRITLSSLPNDEASERKRAMVQKGFLSMYTTATPTCPSLRDMIRAEISRILETYDGDEPLSVTITGHSLGAALATLTAYDITSTFNRSPMVTVVSFGGPRVGNRHFRSQLENSGTRILRIVNTTDVITKVPGFLVDDSNDMTKRRVHVSGWRGWLQKQVDENDWLTYADVGKELRLNSYASPYLTKSNFATCHDLKTYLHLVDGFVSSTCPFRKTAKRLLAGMKHETQ</sequence>
<dbReference type="PROSITE" id="PS50158">
    <property type="entry name" value="ZF_CCHC"/>
    <property type="match status" value="1"/>
</dbReference>
<dbReference type="InterPro" id="IPR002921">
    <property type="entry name" value="Fungal_lipase-type"/>
</dbReference>
<dbReference type="Gene3D" id="3.30.420.10">
    <property type="entry name" value="Ribonuclease H-like superfamily/Ribonuclease H"/>
    <property type="match status" value="1"/>
</dbReference>
<evidence type="ECO:0000259" key="11">
    <source>
        <dbReference type="PROSITE" id="PS50158"/>
    </source>
</evidence>
<dbReference type="GO" id="GO:0008270">
    <property type="term" value="F:zinc ion binding"/>
    <property type="evidence" value="ECO:0007669"/>
    <property type="project" value="UniProtKB-KW"/>
</dbReference>
<dbReference type="EMBL" id="SZYD01000017">
    <property type="protein sequence ID" value="KAD3068736.1"/>
    <property type="molecule type" value="Genomic_DNA"/>
</dbReference>
<dbReference type="GO" id="GO:0008970">
    <property type="term" value="F:phospholipase A1 activity"/>
    <property type="evidence" value="ECO:0007669"/>
    <property type="project" value="UniProtKB-ARBA"/>
</dbReference>
<dbReference type="InterPro" id="IPR036397">
    <property type="entry name" value="RNaseH_sf"/>
</dbReference>
<reference evidence="13 14" key="1">
    <citation type="submission" date="2019-05" db="EMBL/GenBank/DDBJ databases">
        <title>Mikania micrantha, genome provides insights into the molecular mechanism of rapid growth.</title>
        <authorList>
            <person name="Liu B."/>
        </authorList>
    </citation>
    <scope>NUCLEOTIDE SEQUENCE [LARGE SCALE GENOMIC DNA]</scope>
    <source>
        <strain evidence="13">NLD-2019</strain>
        <tissue evidence="13">Leaf</tissue>
    </source>
</reference>
<dbReference type="SUPFAM" id="SSF53098">
    <property type="entry name" value="Ribonuclease H-like"/>
    <property type="match status" value="1"/>
</dbReference>
<dbReference type="Pfam" id="PF22936">
    <property type="entry name" value="Pol_BBD"/>
    <property type="match status" value="1"/>
</dbReference>
<dbReference type="PANTHER" id="PTHR31403:SF8">
    <property type="entry name" value="PHOSPHOLIPASE A(1) DAD1, CHLOROPLASTIC-LIKE"/>
    <property type="match status" value="1"/>
</dbReference>
<comment type="similarity">
    <text evidence="2">Belongs to the AB hydrolase superfamily. Lipase family.</text>
</comment>
<dbReference type="InterPro" id="IPR012337">
    <property type="entry name" value="RNaseH-like_sf"/>
</dbReference>
<feature type="compositionally biased region" description="Polar residues" evidence="10">
    <location>
        <begin position="705"/>
        <end position="723"/>
    </location>
</feature>
<dbReference type="GO" id="GO:0015074">
    <property type="term" value="P:DNA integration"/>
    <property type="evidence" value="ECO:0007669"/>
    <property type="project" value="InterPro"/>
</dbReference>
<keyword evidence="4" id="KW-0934">Plastid</keyword>
<dbReference type="InterPro" id="IPR054722">
    <property type="entry name" value="PolX-like_BBD"/>
</dbReference>
<gene>
    <name evidence="13" type="ORF">E3N88_36616</name>
</gene>
<evidence type="ECO:0000256" key="9">
    <source>
        <dbReference type="PROSITE-ProRule" id="PRU00047"/>
    </source>
</evidence>
<dbReference type="Pfam" id="PF01764">
    <property type="entry name" value="Lipase_3"/>
    <property type="match status" value="1"/>
</dbReference>